<evidence type="ECO:0000256" key="5">
    <source>
        <dbReference type="ARBA" id="ARBA00022549"/>
    </source>
</evidence>
<keyword evidence="7" id="KW-0479">Metal-binding</keyword>
<sequence>MNQGRIWCVVKPTVGLPLLLGAVTLIALIVHGSILANTDWFPAYWGG</sequence>
<evidence type="ECO:0000256" key="8">
    <source>
        <dbReference type="ARBA" id="ARBA00022842"/>
    </source>
</evidence>
<evidence type="ECO:0000256" key="4">
    <source>
        <dbReference type="ARBA" id="ARBA00022494"/>
    </source>
</evidence>
<keyword evidence="13" id="KW-0437">Light-harvesting polypeptide</keyword>
<gene>
    <name evidence="16" type="ORF">CKO21_15515</name>
</gene>
<dbReference type="SUPFAM" id="SSF56918">
    <property type="entry name" value="Light-harvesting complex subunits"/>
    <property type="match status" value="1"/>
</dbReference>
<evidence type="ECO:0000256" key="2">
    <source>
        <dbReference type="ARBA" id="ARBA00004249"/>
    </source>
</evidence>
<evidence type="ECO:0000256" key="11">
    <source>
        <dbReference type="ARBA" id="ARBA00022991"/>
    </source>
</evidence>
<evidence type="ECO:0000256" key="3">
    <source>
        <dbReference type="ARBA" id="ARBA00022475"/>
    </source>
</evidence>
<keyword evidence="8" id="KW-0460">Magnesium</keyword>
<evidence type="ECO:0000256" key="1">
    <source>
        <dbReference type="ARBA" id="ARBA00002455"/>
    </source>
</evidence>
<reference evidence="16" key="2">
    <citation type="journal article" date="2020" name="Microorganisms">
        <title>Osmotic Adaptation and Compatible Solute Biosynthesis of Phototrophic Bacteria as Revealed from Genome Analyses.</title>
        <authorList>
            <person name="Imhoff J.F."/>
            <person name="Rahn T."/>
            <person name="Kunzel S."/>
            <person name="Keller A."/>
            <person name="Neulinger S.C."/>
        </authorList>
    </citation>
    <scope>NUCLEOTIDE SEQUENCE</scope>
    <source>
        <strain evidence="16">DSM 9154</strain>
    </source>
</reference>
<dbReference type="InterPro" id="IPR018332">
    <property type="entry name" value="Antenna_alpha"/>
</dbReference>
<feature type="transmembrane region" description="Helical" evidence="14">
    <location>
        <begin position="12"/>
        <end position="36"/>
    </location>
</feature>
<accession>A0A934QLC9</accession>
<name>A0A934QLC9_9PROT</name>
<dbReference type="PRINTS" id="PR00673">
    <property type="entry name" value="LIGHTHARVSTA"/>
</dbReference>
<dbReference type="AlphaFoldDB" id="A0A934QLC9"/>
<comment type="caution">
    <text evidence="16">The sequence shown here is derived from an EMBL/GenBank/DDBJ whole genome shotgun (WGS) entry which is preliminary data.</text>
</comment>
<evidence type="ECO:0000256" key="12">
    <source>
        <dbReference type="ARBA" id="ARBA00023136"/>
    </source>
</evidence>
<dbReference type="Gene3D" id="4.10.220.20">
    <property type="entry name" value="Light-harvesting complex"/>
    <property type="match status" value="1"/>
</dbReference>
<protein>
    <submittedName>
        <fullName evidence="16">Light-harvesting protein</fullName>
    </submittedName>
</protein>
<keyword evidence="6 14" id="KW-0812">Transmembrane</keyword>
<evidence type="ECO:0000256" key="10">
    <source>
        <dbReference type="ARBA" id="ARBA00022989"/>
    </source>
</evidence>
<comment type="function">
    <text evidence="1">Antenna complexes are light-harvesting systems, which transfer the excitation energy to the reaction centers.</text>
</comment>
<dbReference type="EMBL" id="NRRE01000028">
    <property type="protein sequence ID" value="MBK1698655.1"/>
    <property type="molecule type" value="Genomic_DNA"/>
</dbReference>
<dbReference type="Proteomes" id="UP000778970">
    <property type="component" value="Unassembled WGS sequence"/>
</dbReference>
<keyword evidence="3" id="KW-1003">Cell membrane</keyword>
<dbReference type="InterPro" id="IPR000066">
    <property type="entry name" value="Antenna_a/b"/>
</dbReference>
<evidence type="ECO:0000256" key="7">
    <source>
        <dbReference type="ARBA" id="ARBA00022723"/>
    </source>
</evidence>
<keyword evidence="12 14" id="KW-0472">Membrane</keyword>
<dbReference type="GO" id="GO:0019684">
    <property type="term" value="P:photosynthesis, light reaction"/>
    <property type="evidence" value="ECO:0007669"/>
    <property type="project" value="InterPro"/>
</dbReference>
<dbReference type="GO" id="GO:0030077">
    <property type="term" value="C:plasma membrane light-harvesting complex"/>
    <property type="evidence" value="ECO:0007669"/>
    <property type="project" value="InterPro"/>
</dbReference>
<evidence type="ECO:0000313" key="16">
    <source>
        <dbReference type="EMBL" id="MBK1698655.1"/>
    </source>
</evidence>
<evidence type="ECO:0000256" key="9">
    <source>
        <dbReference type="ARBA" id="ARBA00022956"/>
    </source>
</evidence>
<dbReference type="RefSeq" id="WP_037258868.1">
    <property type="nucleotide sequence ID" value="NZ_NRRE01000028.1"/>
</dbReference>
<feature type="domain" description="Antenna complex alpha/beta subunit" evidence="15">
    <location>
        <begin position="4"/>
        <end position="41"/>
    </location>
</feature>
<evidence type="ECO:0000256" key="14">
    <source>
        <dbReference type="SAM" id="Phobius"/>
    </source>
</evidence>
<keyword evidence="5" id="KW-0042">Antenna complex</keyword>
<keyword evidence="4" id="KW-0148">Chlorophyll</keyword>
<keyword evidence="9" id="KW-0076">Bacteriochlorophyll</keyword>
<dbReference type="GO" id="GO:0042314">
    <property type="term" value="F:bacteriochlorophyll binding"/>
    <property type="evidence" value="ECO:0007669"/>
    <property type="project" value="UniProtKB-KW"/>
</dbReference>
<evidence type="ECO:0000259" key="15">
    <source>
        <dbReference type="Pfam" id="PF00556"/>
    </source>
</evidence>
<proteinExistence type="predicted"/>
<keyword evidence="17" id="KW-1185">Reference proteome</keyword>
<dbReference type="GO" id="GO:0046872">
    <property type="term" value="F:metal ion binding"/>
    <property type="evidence" value="ECO:0007669"/>
    <property type="project" value="UniProtKB-KW"/>
</dbReference>
<dbReference type="GO" id="GO:0005886">
    <property type="term" value="C:plasma membrane"/>
    <property type="evidence" value="ECO:0007669"/>
    <property type="project" value="UniProtKB-SubCell"/>
</dbReference>
<keyword evidence="10 14" id="KW-1133">Transmembrane helix</keyword>
<evidence type="ECO:0000256" key="13">
    <source>
        <dbReference type="ARBA" id="ARBA00023243"/>
    </source>
</evidence>
<evidence type="ECO:0000256" key="6">
    <source>
        <dbReference type="ARBA" id="ARBA00022692"/>
    </source>
</evidence>
<dbReference type="Pfam" id="PF00556">
    <property type="entry name" value="LHC"/>
    <property type="match status" value="1"/>
</dbReference>
<evidence type="ECO:0000313" key="17">
    <source>
        <dbReference type="Proteomes" id="UP000778970"/>
    </source>
</evidence>
<organism evidence="16 17">
    <name type="scientific">Rhodovibrio salinarum</name>
    <dbReference type="NCBI Taxonomy" id="1087"/>
    <lineage>
        <taxon>Bacteria</taxon>
        <taxon>Pseudomonadati</taxon>
        <taxon>Pseudomonadota</taxon>
        <taxon>Alphaproteobacteria</taxon>
        <taxon>Rhodospirillales</taxon>
        <taxon>Rhodovibrionaceae</taxon>
        <taxon>Rhodovibrio</taxon>
    </lineage>
</organism>
<keyword evidence="11" id="KW-0157">Chromophore</keyword>
<dbReference type="InterPro" id="IPR035889">
    <property type="entry name" value="Light-harvesting_complex"/>
</dbReference>
<reference evidence="16" key="1">
    <citation type="submission" date="2017-08" db="EMBL/GenBank/DDBJ databases">
        <authorList>
            <person name="Imhoff J.F."/>
            <person name="Rahn T."/>
            <person name="Kuenzel S."/>
            <person name="Neulinger S.C."/>
        </authorList>
    </citation>
    <scope>NUCLEOTIDE SEQUENCE</scope>
    <source>
        <strain evidence="16">DSM 9154</strain>
    </source>
</reference>
<comment type="subcellular location">
    <subcellularLocation>
        <location evidence="2">Cell inner membrane</location>
        <topology evidence="2">Single-pass type II membrane protein</topology>
    </subcellularLocation>
</comment>